<keyword evidence="3" id="KW-1185">Reference proteome</keyword>
<reference evidence="2 3" key="1">
    <citation type="submission" date="2018-02" db="EMBL/GenBank/DDBJ databases">
        <title>Corynebacterium alimpuense sp. nov., a marine obligate actinomycete isolated from sediments of Valparaiso bay, Chile.</title>
        <authorList>
            <person name="Claverias F."/>
            <person name="Gonzales-Siles L."/>
            <person name="Salva-Serra F."/>
            <person name="Inganaes E."/>
            <person name="Molin K."/>
            <person name="Cumsille A."/>
            <person name="Undabarrena A."/>
            <person name="Couve E."/>
            <person name="Moore E.R.B."/>
            <person name="Gomila M."/>
            <person name="Camara B."/>
        </authorList>
    </citation>
    <scope>NUCLEOTIDE SEQUENCE [LARGE SCALE GENOMIC DNA]</scope>
    <source>
        <strain evidence="2 3">CCUG 69366</strain>
    </source>
</reference>
<dbReference type="Proteomes" id="UP000266975">
    <property type="component" value="Unassembled WGS sequence"/>
</dbReference>
<name>A0A3M8K887_9CORY</name>
<evidence type="ECO:0000313" key="2">
    <source>
        <dbReference type="EMBL" id="RNE48975.1"/>
    </source>
</evidence>
<feature type="transmembrane region" description="Helical" evidence="1">
    <location>
        <begin position="12"/>
        <end position="35"/>
    </location>
</feature>
<dbReference type="Pfam" id="PF11209">
    <property type="entry name" value="LmeA"/>
    <property type="match status" value="1"/>
</dbReference>
<accession>A0A3M8K887</accession>
<sequence>MARSRSSVLWKIILGILVTLLVLMLVAEFSLRWLFGNQLRESFNAQAEESGVSLSEDPTISFGSTPLIFSALSGSVSQMEITTPSTLSITNPGGEDAAPVIEGDPGANILLENLDISDLDNPVAGQMVVTTEMPEEYLLATIQQSLAEENQSSDGASQLLQNLIQITDVNTNVEAGTLDVEFSGGVAELSLRPVTTNDQLSFEASEAAIFGISLPDQVADVITNGLDSSIAEQTGGLNIGTFEIIDGAVKITITGENVNLNEIADSASLTQ</sequence>
<evidence type="ECO:0000256" key="1">
    <source>
        <dbReference type="SAM" id="Phobius"/>
    </source>
</evidence>
<keyword evidence="1" id="KW-0472">Membrane</keyword>
<dbReference type="OrthoDB" id="4424949at2"/>
<gene>
    <name evidence="2" type="ORF">C5L39_06740</name>
</gene>
<dbReference type="AlphaFoldDB" id="A0A3M8K887"/>
<keyword evidence="1" id="KW-0812">Transmembrane</keyword>
<comment type="caution">
    <text evidence="2">The sequence shown here is derived from an EMBL/GenBank/DDBJ whole genome shotgun (WGS) entry which is preliminary data.</text>
</comment>
<dbReference type="RefSeq" id="WP_123048110.1">
    <property type="nucleotide sequence ID" value="NZ_PTJO01000004.1"/>
</dbReference>
<evidence type="ECO:0000313" key="3">
    <source>
        <dbReference type="Proteomes" id="UP000266975"/>
    </source>
</evidence>
<keyword evidence="1" id="KW-1133">Transmembrane helix</keyword>
<proteinExistence type="predicted"/>
<organism evidence="2 3">
    <name type="scientific">Corynebacterium alimapuense</name>
    <dbReference type="NCBI Taxonomy" id="1576874"/>
    <lineage>
        <taxon>Bacteria</taxon>
        <taxon>Bacillati</taxon>
        <taxon>Actinomycetota</taxon>
        <taxon>Actinomycetes</taxon>
        <taxon>Mycobacteriales</taxon>
        <taxon>Corynebacteriaceae</taxon>
        <taxon>Corynebacterium</taxon>
    </lineage>
</organism>
<dbReference type="EMBL" id="PTJO01000004">
    <property type="protein sequence ID" value="RNE48975.1"/>
    <property type="molecule type" value="Genomic_DNA"/>
</dbReference>
<protein>
    <submittedName>
        <fullName evidence="2">DUF2993 domain-containing protein</fullName>
    </submittedName>
</protein>
<dbReference type="InterPro" id="IPR021373">
    <property type="entry name" value="DUF2993"/>
</dbReference>